<dbReference type="EMBL" id="CP001337">
    <property type="protein sequence ID" value="ACL24386.1"/>
    <property type="molecule type" value="Genomic_DNA"/>
</dbReference>
<dbReference type="FunFam" id="3.40.50.720:FF:000084">
    <property type="entry name" value="Short-chain dehydrogenase reductase"/>
    <property type="match status" value="1"/>
</dbReference>
<accession>B8G996</accession>
<gene>
    <name evidence="3" type="ordered locus">Cagg_1481</name>
</gene>
<dbReference type="InterPro" id="IPR002347">
    <property type="entry name" value="SDR_fam"/>
</dbReference>
<dbReference type="KEGG" id="cag:Cagg_1481"/>
<dbReference type="AlphaFoldDB" id="B8G996"/>
<comment type="similarity">
    <text evidence="1">Belongs to the short-chain dehydrogenases/reductases (SDR) family.</text>
</comment>
<dbReference type="PANTHER" id="PTHR42879:SF6">
    <property type="entry name" value="NADPH-DEPENDENT REDUCTASE BACG"/>
    <property type="match status" value="1"/>
</dbReference>
<reference evidence="3" key="1">
    <citation type="submission" date="2008-12" db="EMBL/GenBank/DDBJ databases">
        <title>Complete sequence of Chloroflexus aggregans DSM 9485.</title>
        <authorList>
            <consortium name="US DOE Joint Genome Institute"/>
            <person name="Lucas S."/>
            <person name="Copeland A."/>
            <person name="Lapidus A."/>
            <person name="Glavina del Rio T."/>
            <person name="Dalin E."/>
            <person name="Tice H."/>
            <person name="Pitluck S."/>
            <person name="Foster B."/>
            <person name="Larimer F."/>
            <person name="Land M."/>
            <person name="Hauser L."/>
            <person name="Kyrpides N."/>
            <person name="Mikhailova N."/>
            <person name="Bryant D."/>
            <person name="Richardson P."/>
        </authorList>
    </citation>
    <scope>NUCLEOTIDE SEQUENCE</scope>
    <source>
        <strain evidence="3">DSM 9485</strain>
    </source>
</reference>
<dbReference type="Gene3D" id="3.40.50.720">
    <property type="entry name" value="NAD(P)-binding Rossmann-like Domain"/>
    <property type="match status" value="1"/>
</dbReference>
<protein>
    <submittedName>
        <fullName evidence="3">Short-chain dehydrogenase/reductase SDR</fullName>
    </submittedName>
</protein>
<dbReference type="InterPro" id="IPR050259">
    <property type="entry name" value="SDR"/>
</dbReference>
<evidence type="ECO:0000256" key="2">
    <source>
        <dbReference type="ARBA" id="ARBA00023002"/>
    </source>
</evidence>
<dbReference type="InterPro" id="IPR036291">
    <property type="entry name" value="NAD(P)-bd_dom_sf"/>
</dbReference>
<keyword evidence="4" id="KW-1185">Reference proteome</keyword>
<keyword evidence="2" id="KW-0560">Oxidoreductase</keyword>
<sequence length="253" mass="26841">MSVAILTGASQGIGFAVARRMAQEGYTLIINSRTPERAVALLQSEVPTAQIVAVAGDLAAEMTTTRLIETAQQFGRLDALLLNYGGPPVKPLAEIDDEEWRRSFDVMVVAPLRLLRCALPLFRQSGGGRVVAISSFTVKSPHPGIALSNALRAALVNALKTAALELGPEGILVNAVAPGYILTERIQDWNQSYAAREGVSPADIAQRTTTGIPLRRYGTPAEIAEAIAFLLSPRNGYITGQQLLVDGGLIVAA</sequence>
<dbReference type="RefSeq" id="WP_015940245.1">
    <property type="nucleotide sequence ID" value="NC_011831.1"/>
</dbReference>
<evidence type="ECO:0000313" key="4">
    <source>
        <dbReference type="Proteomes" id="UP000002508"/>
    </source>
</evidence>
<evidence type="ECO:0000256" key="1">
    <source>
        <dbReference type="ARBA" id="ARBA00006484"/>
    </source>
</evidence>
<dbReference type="OrthoDB" id="9803333at2"/>
<dbReference type="PANTHER" id="PTHR42879">
    <property type="entry name" value="3-OXOACYL-(ACYL-CARRIER-PROTEIN) REDUCTASE"/>
    <property type="match status" value="1"/>
</dbReference>
<evidence type="ECO:0000313" key="3">
    <source>
        <dbReference type="EMBL" id="ACL24386.1"/>
    </source>
</evidence>
<dbReference type="HOGENOM" id="CLU_010194_1_2_0"/>
<dbReference type="GO" id="GO:0016491">
    <property type="term" value="F:oxidoreductase activity"/>
    <property type="evidence" value="ECO:0007669"/>
    <property type="project" value="UniProtKB-KW"/>
</dbReference>
<dbReference type="PRINTS" id="PR00081">
    <property type="entry name" value="GDHRDH"/>
</dbReference>
<dbReference type="eggNOG" id="COG1028">
    <property type="taxonomic scope" value="Bacteria"/>
</dbReference>
<dbReference type="Pfam" id="PF13561">
    <property type="entry name" value="adh_short_C2"/>
    <property type="match status" value="1"/>
</dbReference>
<name>B8G996_CHLAD</name>
<dbReference type="Proteomes" id="UP000002508">
    <property type="component" value="Chromosome"/>
</dbReference>
<dbReference type="STRING" id="326427.Cagg_1481"/>
<organism evidence="3 4">
    <name type="scientific">Chloroflexus aggregans (strain MD-66 / DSM 9485)</name>
    <dbReference type="NCBI Taxonomy" id="326427"/>
    <lineage>
        <taxon>Bacteria</taxon>
        <taxon>Bacillati</taxon>
        <taxon>Chloroflexota</taxon>
        <taxon>Chloroflexia</taxon>
        <taxon>Chloroflexales</taxon>
        <taxon>Chloroflexineae</taxon>
        <taxon>Chloroflexaceae</taxon>
        <taxon>Chloroflexus</taxon>
    </lineage>
</organism>
<proteinExistence type="inferred from homology"/>
<dbReference type="SUPFAM" id="SSF51735">
    <property type="entry name" value="NAD(P)-binding Rossmann-fold domains"/>
    <property type="match status" value="1"/>
</dbReference>